<proteinExistence type="predicted"/>
<feature type="domain" description="DUF4283" evidence="2">
    <location>
        <begin position="106"/>
        <end position="187"/>
    </location>
</feature>
<dbReference type="PANTHER" id="PTHR31286">
    <property type="entry name" value="GLYCINE-RICH CELL WALL STRUCTURAL PROTEIN 1.8-LIKE"/>
    <property type="match status" value="1"/>
</dbReference>
<dbReference type="Pfam" id="PF14111">
    <property type="entry name" value="DUF4283"/>
    <property type="match status" value="1"/>
</dbReference>
<evidence type="ECO:0000313" key="4">
    <source>
        <dbReference type="Proteomes" id="UP001141552"/>
    </source>
</evidence>
<evidence type="ECO:0000313" key="3">
    <source>
        <dbReference type="EMBL" id="KAJ4833504.1"/>
    </source>
</evidence>
<keyword evidence="4" id="KW-1185">Reference proteome</keyword>
<name>A0A9Q0J9P7_9ROSI</name>
<gene>
    <name evidence="3" type="ORF">Tsubulata_008001</name>
</gene>
<organism evidence="3 4">
    <name type="scientific">Turnera subulata</name>
    <dbReference type="NCBI Taxonomy" id="218843"/>
    <lineage>
        <taxon>Eukaryota</taxon>
        <taxon>Viridiplantae</taxon>
        <taxon>Streptophyta</taxon>
        <taxon>Embryophyta</taxon>
        <taxon>Tracheophyta</taxon>
        <taxon>Spermatophyta</taxon>
        <taxon>Magnoliopsida</taxon>
        <taxon>eudicotyledons</taxon>
        <taxon>Gunneridae</taxon>
        <taxon>Pentapetalae</taxon>
        <taxon>rosids</taxon>
        <taxon>fabids</taxon>
        <taxon>Malpighiales</taxon>
        <taxon>Passifloraceae</taxon>
        <taxon>Turnera</taxon>
    </lineage>
</organism>
<dbReference type="InterPro" id="IPR025558">
    <property type="entry name" value="DUF4283"/>
</dbReference>
<dbReference type="InterPro" id="IPR040256">
    <property type="entry name" value="At4g02000-like"/>
</dbReference>
<comment type="caution">
    <text evidence="3">The sequence shown here is derived from an EMBL/GenBank/DDBJ whole genome shotgun (WGS) entry which is preliminary data.</text>
</comment>
<feature type="compositionally biased region" description="Polar residues" evidence="1">
    <location>
        <begin position="298"/>
        <end position="309"/>
    </location>
</feature>
<dbReference type="EMBL" id="JAKUCV010004929">
    <property type="protein sequence ID" value="KAJ4833504.1"/>
    <property type="molecule type" value="Genomic_DNA"/>
</dbReference>
<reference evidence="3" key="2">
    <citation type="journal article" date="2023" name="Plants (Basel)">
        <title>Annotation of the Turnera subulata (Passifloraceae) Draft Genome Reveals the S-Locus Evolved after the Divergence of Turneroideae from Passifloroideae in a Stepwise Manner.</title>
        <authorList>
            <person name="Henning P.M."/>
            <person name="Roalson E.H."/>
            <person name="Mir W."/>
            <person name="McCubbin A.G."/>
            <person name="Shore J.S."/>
        </authorList>
    </citation>
    <scope>NUCLEOTIDE SEQUENCE</scope>
    <source>
        <strain evidence="3">F60SS</strain>
    </source>
</reference>
<feature type="region of interest" description="Disordered" evidence="1">
    <location>
        <begin position="298"/>
        <end position="395"/>
    </location>
</feature>
<evidence type="ECO:0000259" key="2">
    <source>
        <dbReference type="Pfam" id="PF14111"/>
    </source>
</evidence>
<feature type="region of interest" description="Disordered" evidence="1">
    <location>
        <begin position="1"/>
        <end position="34"/>
    </location>
</feature>
<protein>
    <recommendedName>
        <fullName evidence="2">DUF4283 domain-containing protein</fullName>
    </recommendedName>
</protein>
<feature type="compositionally biased region" description="Polar residues" evidence="1">
    <location>
        <begin position="375"/>
        <end position="395"/>
    </location>
</feature>
<reference evidence="3" key="1">
    <citation type="submission" date="2022-02" db="EMBL/GenBank/DDBJ databases">
        <authorList>
            <person name="Henning P.M."/>
            <person name="McCubbin A.G."/>
            <person name="Shore J.S."/>
        </authorList>
    </citation>
    <scope>NUCLEOTIDE SEQUENCE</scope>
    <source>
        <strain evidence="3">F60SS</strain>
        <tissue evidence="3">Leaves</tissue>
    </source>
</reference>
<evidence type="ECO:0000256" key="1">
    <source>
        <dbReference type="SAM" id="MobiDB-lite"/>
    </source>
</evidence>
<dbReference type="AlphaFoldDB" id="A0A9Q0J9P7"/>
<accession>A0A9Q0J9P7</accession>
<feature type="compositionally biased region" description="Polar residues" evidence="1">
    <location>
        <begin position="317"/>
        <end position="329"/>
    </location>
</feature>
<feature type="compositionally biased region" description="Basic and acidic residues" evidence="1">
    <location>
        <begin position="20"/>
        <end position="34"/>
    </location>
</feature>
<sequence>MTTLQETKRPEPSPAIADGATDHREAECSNKKVRRRDEDYNVDVLMGSPKVSYKSMLASGHGVAEAEEPWEDEPEPEVEDGDIFFSESDSGPVMKLSEAFIARLRKRWESAVVIKLMGKRIGYRVLRSKIQTMWKPKSPFRLIDLENDFYIVRFKDKTHALQALLGGPWVVFGHALTVQPWMPEFRAADGVIEKATVWVRFKDIPVDWYHSKVLIGLRDMVGRAVKIDDRTTTTDRGKFAKVAVVVDLTKPLKGIITVDEEVFKVVYEGVPEVCFNCGRADHVREACLEKRAEGTIQTAEPVQANQGISNPPEASPVTGQPANNPSISVTRPMVGDWMVVPPRSKRQPRTSPASTNPGNFQTQTLTGPKNRFSPLANQFINPDQASSSSTPHQAQLNLPNLIFHAQTTRAAKQQALKAKAAQKK</sequence>
<dbReference type="OrthoDB" id="1926761at2759"/>
<feature type="compositionally biased region" description="Basic and acidic residues" evidence="1">
    <location>
        <begin position="1"/>
        <end position="11"/>
    </location>
</feature>
<dbReference type="PANTHER" id="PTHR31286:SF99">
    <property type="entry name" value="DUF4283 DOMAIN-CONTAINING PROTEIN"/>
    <property type="match status" value="1"/>
</dbReference>
<feature type="compositionally biased region" description="Polar residues" evidence="1">
    <location>
        <begin position="349"/>
        <end position="367"/>
    </location>
</feature>
<dbReference type="Proteomes" id="UP001141552">
    <property type="component" value="Unassembled WGS sequence"/>
</dbReference>